<dbReference type="PANTHER" id="PTHR43048:SF3">
    <property type="entry name" value="METHYLMALONYL-COA EPIMERASE, MITOCHONDRIAL"/>
    <property type="match status" value="1"/>
</dbReference>
<dbReference type="GeneID" id="98146779"/>
<accession>A0ABR4LCJ5</accession>
<comment type="caution">
    <text evidence="3">The sequence shown here is derived from an EMBL/GenBank/DDBJ whole genome shotgun (WGS) entry which is preliminary data.</text>
</comment>
<sequence length="350" mass="39267">MTDLQITPGHIPLPIRNSPAKIQLNRISHVYHSHPDLDSFDAFARDFGFVEDSRDEENQIIYYRGYGPDKCVYVARKSPNGRSHFGGVAFTAQTEEDFLKASKLATATTAAEPYTGPGGGRIVTVESPSGTKVHVLWGVKERPVPSRAETQTEVHKGGYNTALQKTRKGEFQRFKPGPAMIHKLGHVGYVTAMFDEDVAFYTQAFNFVPSDVLYEEDSATGTQTDALTFMHLDHGQEYVDHHTVFLSRAPQDFSGKHKMHHCSFEVEDFDTQLLGHEYLLRKKWTPIWGVGRHVLGSQIFDYWKDPSGFAIEHYADGDLVNEDNETGRERSEGAASMYIWGPLRPEAGVA</sequence>
<organism evidence="3 4">
    <name type="scientific">Aspergillus lucknowensis</name>
    <dbReference type="NCBI Taxonomy" id="176173"/>
    <lineage>
        <taxon>Eukaryota</taxon>
        <taxon>Fungi</taxon>
        <taxon>Dikarya</taxon>
        <taxon>Ascomycota</taxon>
        <taxon>Pezizomycotina</taxon>
        <taxon>Eurotiomycetes</taxon>
        <taxon>Eurotiomycetidae</taxon>
        <taxon>Eurotiales</taxon>
        <taxon>Aspergillaceae</taxon>
        <taxon>Aspergillus</taxon>
        <taxon>Aspergillus subgen. Nidulantes</taxon>
    </lineage>
</organism>
<dbReference type="EMBL" id="JBFXLQ010000073">
    <property type="protein sequence ID" value="KAL2861193.1"/>
    <property type="molecule type" value="Genomic_DNA"/>
</dbReference>
<dbReference type="InterPro" id="IPR051785">
    <property type="entry name" value="MMCE/EMCE_epimerase"/>
</dbReference>
<dbReference type="Pfam" id="PF00903">
    <property type="entry name" value="Glyoxalase"/>
    <property type="match status" value="1"/>
</dbReference>
<reference evidence="3 4" key="1">
    <citation type="submission" date="2024-07" db="EMBL/GenBank/DDBJ databases">
        <title>Section-level genome sequencing and comparative genomics of Aspergillus sections Usti and Cavernicolus.</title>
        <authorList>
            <consortium name="Lawrence Berkeley National Laboratory"/>
            <person name="Nybo J.L."/>
            <person name="Vesth T.C."/>
            <person name="Theobald S."/>
            <person name="Frisvad J.C."/>
            <person name="Larsen T.O."/>
            <person name="Kjaerboelling I."/>
            <person name="Rothschild-Mancinelli K."/>
            <person name="Lyhne E.K."/>
            <person name="Kogle M.E."/>
            <person name="Barry K."/>
            <person name="Clum A."/>
            <person name="Na H."/>
            <person name="Ledsgaard L."/>
            <person name="Lin J."/>
            <person name="Lipzen A."/>
            <person name="Kuo A."/>
            <person name="Riley R."/>
            <person name="Mondo S."/>
            <person name="Labutti K."/>
            <person name="Haridas S."/>
            <person name="Pangalinan J."/>
            <person name="Salamov A.A."/>
            <person name="Simmons B.A."/>
            <person name="Magnuson J.K."/>
            <person name="Chen J."/>
            <person name="Drula E."/>
            <person name="Henrissat B."/>
            <person name="Wiebenga A."/>
            <person name="Lubbers R.J."/>
            <person name="Gomes A.C."/>
            <person name="Macurrencykelacurrency M.R."/>
            <person name="Stajich J."/>
            <person name="Grigoriev I.V."/>
            <person name="Mortensen U.H."/>
            <person name="De Vries R.P."/>
            <person name="Baker S.E."/>
            <person name="Andersen M.R."/>
        </authorList>
    </citation>
    <scope>NUCLEOTIDE SEQUENCE [LARGE SCALE GENOMIC DNA]</scope>
    <source>
        <strain evidence="3 4">CBS 449.75</strain>
    </source>
</reference>
<feature type="domain" description="VOC" evidence="2">
    <location>
        <begin position="183"/>
        <end position="316"/>
    </location>
</feature>
<gene>
    <name evidence="3" type="ORF">BJX67DRAFT_375519</name>
</gene>
<dbReference type="PROSITE" id="PS51819">
    <property type="entry name" value="VOC"/>
    <property type="match status" value="1"/>
</dbReference>
<dbReference type="SUPFAM" id="SSF54593">
    <property type="entry name" value="Glyoxalase/Bleomycin resistance protein/Dihydroxybiphenyl dioxygenase"/>
    <property type="match status" value="1"/>
</dbReference>
<dbReference type="InterPro" id="IPR029068">
    <property type="entry name" value="Glyas_Bleomycin-R_OHBP_Dase"/>
</dbReference>
<dbReference type="Gene3D" id="3.10.180.10">
    <property type="entry name" value="2,3-Dihydroxybiphenyl 1,2-Dioxygenase, domain 1"/>
    <property type="match status" value="2"/>
</dbReference>
<evidence type="ECO:0000313" key="4">
    <source>
        <dbReference type="Proteomes" id="UP001610432"/>
    </source>
</evidence>
<name>A0ABR4LCJ5_9EURO</name>
<dbReference type="InterPro" id="IPR037523">
    <property type="entry name" value="VOC_core"/>
</dbReference>
<dbReference type="InterPro" id="IPR004360">
    <property type="entry name" value="Glyas_Fos-R_dOase_dom"/>
</dbReference>
<dbReference type="PANTHER" id="PTHR43048">
    <property type="entry name" value="METHYLMALONYL-COA EPIMERASE"/>
    <property type="match status" value="1"/>
</dbReference>
<proteinExistence type="predicted"/>
<protein>
    <submittedName>
        <fullName evidence="3">Glyoxalase/Bleomycin resistance protein/Dihydroxybiphenyl dioxygenase</fullName>
    </submittedName>
</protein>
<dbReference type="RefSeq" id="XP_070881087.1">
    <property type="nucleotide sequence ID" value="XM_071031707.1"/>
</dbReference>
<dbReference type="GO" id="GO:0051213">
    <property type="term" value="F:dioxygenase activity"/>
    <property type="evidence" value="ECO:0007669"/>
    <property type="project" value="UniProtKB-KW"/>
</dbReference>
<keyword evidence="3" id="KW-0223">Dioxygenase</keyword>
<keyword evidence="1" id="KW-0479">Metal-binding</keyword>
<evidence type="ECO:0000259" key="2">
    <source>
        <dbReference type="PROSITE" id="PS51819"/>
    </source>
</evidence>
<keyword evidence="3" id="KW-0560">Oxidoreductase</keyword>
<evidence type="ECO:0000313" key="3">
    <source>
        <dbReference type="EMBL" id="KAL2861193.1"/>
    </source>
</evidence>
<keyword evidence="4" id="KW-1185">Reference proteome</keyword>
<dbReference type="Proteomes" id="UP001610432">
    <property type="component" value="Unassembled WGS sequence"/>
</dbReference>
<evidence type="ECO:0000256" key="1">
    <source>
        <dbReference type="ARBA" id="ARBA00022723"/>
    </source>
</evidence>